<feature type="domain" description="Glucose-methanol-choline oxidoreductase C-terminal" evidence="7">
    <location>
        <begin position="425"/>
        <end position="544"/>
    </location>
</feature>
<evidence type="ECO:0000256" key="2">
    <source>
        <dbReference type="ARBA" id="ARBA00010790"/>
    </source>
</evidence>
<evidence type="ECO:0000313" key="8">
    <source>
        <dbReference type="EMBL" id="RVU02277.1"/>
    </source>
</evidence>
<dbReference type="AlphaFoldDB" id="A0A3S2UNQ6"/>
<dbReference type="OrthoDB" id="9798604at2"/>
<keyword evidence="5" id="KW-0560">Oxidoreductase</keyword>
<evidence type="ECO:0000256" key="5">
    <source>
        <dbReference type="ARBA" id="ARBA00023002"/>
    </source>
</evidence>
<keyword evidence="9" id="KW-1185">Reference proteome</keyword>
<dbReference type="PANTHER" id="PTHR42784:SF1">
    <property type="entry name" value="PYRANOSE 2-OXIDASE"/>
    <property type="match status" value="1"/>
</dbReference>
<dbReference type="SUPFAM" id="SSF54373">
    <property type="entry name" value="FAD-linked reductases, C-terminal domain"/>
    <property type="match status" value="1"/>
</dbReference>
<dbReference type="RefSeq" id="WP_127711863.1">
    <property type="nucleotide sequence ID" value="NZ_SACO01000022.1"/>
</dbReference>
<dbReference type="GO" id="GO:0016614">
    <property type="term" value="F:oxidoreductase activity, acting on CH-OH group of donors"/>
    <property type="evidence" value="ECO:0007669"/>
    <property type="project" value="InterPro"/>
</dbReference>
<proteinExistence type="inferred from homology"/>
<dbReference type="Pfam" id="PF00732">
    <property type="entry name" value="GMC_oxred_N"/>
    <property type="match status" value="1"/>
</dbReference>
<dbReference type="InterPro" id="IPR051473">
    <property type="entry name" value="P2Ox-like"/>
</dbReference>
<evidence type="ECO:0000256" key="3">
    <source>
        <dbReference type="ARBA" id="ARBA00022630"/>
    </source>
</evidence>
<dbReference type="EMBL" id="SACO01000022">
    <property type="protein sequence ID" value="RVU02277.1"/>
    <property type="molecule type" value="Genomic_DNA"/>
</dbReference>
<protein>
    <submittedName>
        <fullName evidence="8">GMC family oxidoreductase</fullName>
    </submittedName>
</protein>
<feature type="domain" description="Glucose-methanol-choline oxidoreductase N-terminal" evidence="6">
    <location>
        <begin position="6"/>
        <end position="334"/>
    </location>
</feature>
<comment type="cofactor">
    <cofactor evidence="1">
        <name>FAD</name>
        <dbReference type="ChEBI" id="CHEBI:57692"/>
    </cofactor>
</comment>
<organism evidence="8 9">
    <name type="scientific">Novosphingobium umbonatum</name>
    <dbReference type="NCBI Taxonomy" id="1908524"/>
    <lineage>
        <taxon>Bacteria</taxon>
        <taxon>Pseudomonadati</taxon>
        <taxon>Pseudomonadota</taxon>
        <taxon>Alphaproteobacteria</taxon>
        <taxon>Sphingomonadales</taxon>
        <taxon>Sphingomonadaceae</taxon>
        <taxon>Novosphingobium</taxon>
    </lineage>
</organism>
<dbReference type="Gene3D" id="3.50.50.60">
    <property type="entry name" value="FAD/NAD(P)-binding domain"/>
    <property type="match status" value="2"/>
</dbReference>
<evidence type="ECO:0000256" key="1">
    <source>
        <dbReference type="ARBA" id="ARBA00001974"/>
    </source>
</evidence>
<keyword evidence="3" id="KW-0285">Flavoprotein</keyword>
<evidence type="ECO:0000259" key="6">
    <source>
        <dbReference type="Pfam" id="PF00732"/>
    </source>
</evidence>
<dbReference type="GO" id="GO:0050660">
    <property type="term" value="F:flavin adenine dinucleotide binding"/>
    <property type="evidence" value="ECO:0007669"/>
    <property type="project" value="InterPro"/>
</dbReference>
<evidence type="ECO:0000256" key="4">
    <source>
        <dbReference type="ARBA" id="ARBA00022827"/>
    </source>
</evidence>
<dbReference type="InterPro" id="IPR000172">
    <property type="entry name" value="GMC_OxRdtase_N"/>
</dbReference>
<gene>
    <name evidence="8" type="ORF">EOE18_17340</name>
</gene>
<dbReference type="PANTHER" id="PTHR42784">
    <property type="entry name" value="PYRANOSE 2-OXIDASE"/>
    <property type="match status" value="1"/>
</dbReference>
<evidence type="ECO:0000313" key="9">
    <source>
        <dbReference type="Proteomes" id="UP000282837"/>
    </source>
</evidence>
<comment type="similarity">
    <text evidence="2">Belongs to the GMC oxidoreductase family.</text>
</comment>
<evidence type="ECO:0000259" key="7">
    <source>
        <dbReference type="Pfam" id="PF05199"/>
    </source>
</evidence>
<reference evidence="8 9" key="1">
    <citation type="submission" date="2019-01" db="EMBL/GenBank/DDBJ databases">
        <authorList>
            <person name="Chen W.-M."/>
        </authorList>
    </citation>
    <scope>NUCLEOTIDE SEQUENCE [LARGE SCALE GENOMIC DNA]</scope>
    <source>
        <strain evidence="8 9">FSY-9</strain>
    </source>
</reference>
<name>A0A3S2UNQ6_9SPHN</name>
<sequence>MDSQFDAIVVGSGITGGWSAKELTQRGLKVLMIERGPPIEHQVDYKNEMKAPWEMPFHGFGDANLYKREYFIQSQKTMFFNEYNQDHWANDLANPYQQAQGTRFDWFRGYQLGGKSLIWGRQCYRWSDIDFGANKADGNGVDWPIRYADLAPWYDHVENFIGVSGSEEGLEVLPDGRFLPPMELRAAEKRVKQAIESHYPDRRMIIGRSSNITRQVGDRSPCQYRLLCSRGCSFGAYFSTQSSTLPAARATGLLTVLTDTVVEAVEHDPVTGLATGVRTVGTKDKKRQRFTARLVVMNAGTINTNAILLRSQSERFPNGLANSSGVLGRYLMDHASSTAAVGLVHGVDDRSYFGNRPNNIIIPRFRNIGGDTQAFHRGYMFQGAASRRGWKRGGDQAGLGAELKQELKGPGEWTMFLGAFAECMPKADNRITLHKSAIDTQGLAQVEIAFTFGANEQAALRDAESEARKMLEGAGCTVLMSSSQPDPGGSSIHEMGGARMGHDPAQSVVNRFNQAHDVPNLLITDGACMSSSACQNPSLTYMALTARACDAAVSRMKEHKA</sequence>
<accession>A0A3S2UNQ6</accession>
<keyword evidence="4" id="KW-0274">FAD</keyword>
<dbReference type="Pfam" id="PF05199">
    <property type="entry name" value="GMC_oxred_C"/>
    <property type="match status" value="1"/>
</dbReference>
<dbReference type="InterPro" id="IPR036188">
    <property type="entry name" value="FAD/NAD-bd_sf"/>
</dbReference>
<dbReference type="InterPro" id="IPR007867">
    <property type="entry name" value="GMC_OxRtase_C"/>
</dbReference>
<dbReference type="Proteomes" id="UP000282837">
    <property type="component" value="Unassembled WGS sequence"/>
</dbReference>
<comment type="caution">
    <text evidence="8">The sequence shown here is derived from an EMBL/GenBank/DDBJ whole genome shotgun (WGS) entry which is preliminary data.</text>
</comment>
<dbReference type="SUPFAM" id="SSF51905">
    <property type="entry name" value="FAD/NAD(P)-binding domain"/>
    <property type="match status" value="1"/>
</dbReference>